<dbReference type="Proteomes" id="UP000005845">
    <property type="component" value="Unassembled WGS sequence"/>
</dbReference>
<evidence type="ECO:0000256" key="3">
    <source>
        <dbReference type="SAM" id="SignalP"/>
    </source>
</evidence>
<evidence type="ECO:0000313" key="5">
    <source>
        <dbReference type="Proteomes" id="UP000005845"/>
    </source>
</evidence>
<evidence type="ECO:0008006" key="6">
    <source>
        <dbReference type="Google" id="ProtNLM"/>
    </source>
</evidence>
<dbReference type="CDD" id="cd05829">
    <property type="entry name" value="Sortase_F"/>
    <property type="match status" value="1"/>
</dbReference>
<protein>
    <recommendedName>
        <fullName evidence="6">Peptidase C60 family protein</fullName>
    </recommendedName>
</protein>
<comment type="caution">
    <text evidence="4">The sequence shown here is derived from an EMBL/GenBank/DDBJ whole genome shotgun (WGS) entry which is preliminary data.</text>
</comment>
<dbReference type="eggNOG" id="COG3764">
    <property type="taxonomic scope" value="Bacteria"/>
</dbReference>
<dbReference type="AlphaFoldDB" id="H5TWA4"/>
<keyword evidence="5" id="KW-1185">Reference proteome</keyword>
<accession>H5TWA4</accession>
<dbReference type="InterPro" id="IPR042001">
    <property type="entry name" value="Sortase_F"/>
</dbReference>
<feature type="signal peptide" evidence="3">
    <location>
        <begin position="1"/>
        <end position="21"/>
    </location>
</feature>
<evidence type="ECO:0000256" key="1">
    <source>
        <dbReference type="ARBA" id="ARBA00022801"/>
    </source>
</evidence>
<reference evidence="4 5" key="1">
    <citation type="submission" date="2012-02" db="EMBL/GenBank/DDBJ databases">
        <title>Whole genome shotgun sequence of Gordonia sputi NBRC 100414.</title>
        <authorList>
            <person name="Yoshida I."/>
            <person name="Hosoyama A."/>
            <person name="Tsuchikane K."/>
            <person name="Katsumata H."/>
            <person name="Yamazaki S."/>
            <person name="Fujita N."/>
        </authorList>
    </citation>
    <scope>NUCLEOTIDE SEQUENCE [LARGE SCALE GENOMIC DNA]</scope>
    <source>
        <strain evidence="4 5">NBRC 100414</strain>
    </source>
</reference>
<dbReference type="GO" id="GO:0016787">
    <property type="term" value="F:hydrolase activity"/>
    <property type="evidence" value="ECO:0007669"/>
    <property type="project" value="UniProtKB-KW"/>
</dbReference>
<proteinExistence type="predicted"/>
<dbReference type="RefSeq" id="WP_005202809.1">
    <property type="nucleotide sequence ID" value="NZ_BAFC01000022.1"/>
</dbReference>
<gene>
    <name evidence="4" type="ORF">GOSPT_022_01060</name>
</gene>
<feature type="chain" id="PRO_5038594036" description="Peptidase C60 family protein" evidence="3">
    <location>
        <begin position="22"/>
        <end position="198"/>
    </location>
</feature>
<keyword evidence="3" id="KW-0732">Signal</keyword>
<name>H5TWA4_9ACTN</name>
<evidence type="ECO:0000256" key="2">
    <source>
        <dbReference type="SAM" id="MobiDB-lite"/>
    </source>
</evidence>
<dbReference type="InterPro" id="IPR023365">
    <property type="entry name" value="Sortase_dom-sf"/>
</dbReference>
<feature type="compositionally biased region" description="Polar residues" evidence="2">
    <location>
        <begin position="29"/>
        <end position="41"/>
    </location>
</feature>
<evidence type="ECO:0000313" key="4">
    <source>
        <dbReference type="EMBL" id="GAB37762.1"/>
    </source>
</evidence>
<dbReference type="Gene3D" id="2.40.260.10">
    <property type="entry name" value="Sortase"/>
    <property type="match status" value="1"/>
</dbReference>
<dbReference type="EMBL" id="BAFC01000022">
    <property type="protein sequence ID" value="GAB37762.1"/>
    <property type="molecule type" value="Genomic_DNA"/>
</dbReference>
<dbReference type="InterPro" id="IPR005754">
    <property type="entry name" value="Sortase"/>
</dbReference>
<organism evidence="4 5">
    <name type="scientific">Gordonia sputi NBRC 100414</name>
    <dbReference type="NCBI Taxonomy" id="1089453"/>
    <lineage>
        <taxon>Bacteria</taxon>
        <taxon>Bacillati</taxon>
        <taxon>Actinomycetota</taxon>
        <taxon>Actinomycetes</taxon>
        <taxon>Mycobacteriales</taxon>
        <taxon>Gordoniaceae</taxon>
        <taxon>Gordonia</taxon>
    </lineage>
</organism>
<feature type="region of interest" description="Disordered" evidence="2">
    <location>
        <begin position="29"/>
        <end position="58"/>
    </location>
</feature>
<dbReference type="PROSITE" id="PS51257">
    <property type="entry name" value="PROKAR_LIPOPROTEIN"/>
    <property type="match status" value="1"/>
</dbReference>
<keyword evidence="1" id="KW-0378">Hydrolase</keyword>
<sequence>MKTTPIRTLFCLLALSLTLLVGCSTRTSESSVATPSAQTQLPAPVAARTDEPAAPKSIEVGGDSAVTDAVATDTTGALLPPQDVHRLGWWVDSALPGSGKGTIVVTGHVDEASQGRGFAARFSSLAPGTDVAVTTAKGETVHYRVRNVQKADKEKGFPAEELNRLDGPETLALVTCGGAFVGPPLGYADNIIAWATRA</sequence>
<dbReference type="SUPFAM" id="SSF63817">
    <property type="entry name" value="Sortase"/>
    <property type="match status" value="1"/>
</dbReference>
<dbReference type="Pfam" id="PF04203">
    <property type="entry name" value="Sortase"/>
    <property type="match status" value="1"/>
</dbReference>